<proteinExistence type="predicted"/>
<dbReference type="OrthoDB" id="1638493at2759"/>
<evidence type="ECO:0000313" key="2">
    <source>
        <dbReference type="Proteomes" id="UP000319663"/>
    </source>
</evidence>
<protein>
    <submittedName>
        <fullName evidence="1">Uncharacterized protein</fullName>
    </submittedName>
</protein>
<sequence>MHLDYLATELLLHIFRSCGSVSDILNLASTCKRLRHVFHKLPNKLQILANAAEVEFGPVEDIVQLVTYNASQPAHILRNAPMTDALLRQIIQIGRVAQRWESIYPVKKWKVDYECRRSLTGEGRYRLRRAVYRLWLYHRAFHVGYYDRFTRHLLHVIAQRAQLLHNWTTAELAEIEDLRLIMYDIVQNHICPSNGAVQRKFRKRYPESNYQLNFNVHLNYPANSNSHHASLPHSSPPFLKDSFHDASPTDSIEHYFHTAHPTMHSDLAKYQSRFRNDFFHDPGYEGWGDEIPHYYVVQDMMKLDPGQILWLRDHAPLKQQVEEFVRSLGDWFRDNGETFGDTLEWVMRQRGDDVGELRVAIDEREMGIVLDS</sequence>
<dbReference type="InterPro" id="IPR036047">
    <property type="entry name" value="F-box-like_dom_sf"/>
</dbReference>
<keyword evidence="2" id="KW-1185">Reference proteome</keyword>
<evidence type="ECO:0000313" key="1">
    <source>
        <dbReference type="EMBL" id="TQB74388.1"/>
    </source>
</evidence>
<dbReference type="STRING" id="5098.A0A507QX74"/>
<dbReference type="AlphaFoldDB" id="A0A507QX74"/>
<name>A0A507QX74_MONPU</name>
<dbReference type="SUPFAM" id="SSF81383">
    <property type="entry name" value="F-box domain"/>
    <property type="match status" value="1"/>
</dbReference>
<dbReference type="Proteomes" id="UP000319663">
    <property type="component" value="Unassembled WGS sequence"/>
</dbReference>
<gene>
    <name evidence="1" type="ORF">MPDQ_004881</name>
</gene>
<reference evidence="1 2" key="1">
    <citation type="submission" date="2019-06" db="EMBL/GenBank/DDBJ databases">
        <title>Wine fermentation using esterase from Monascus purpureus.</title>
        <authorList>
            <person name="Geng C."/>
            <person name="Zhang Y."/>
        </authorList>
    </citation>
    <scope>NUCLEOTIDE SEQUENCE [LARGE SCALE GENOMIC DNA]</scope>
    <source>
        <strain evidence="1">HQ1</strain>
    </source>
</reference>
<comment type="caution">
    <text evidence="1">The sequence shown here is derived from an EMBL/GenBank/DDBJ whole genome shotgun (WGS) entry which is preliminary data.</text>
</comment>
<organism evidence="1 2">
    <name type="scientific">Monascus purpureus</name>
    <name type="common">Red mold</name>
    <name type="synonym">Monascus anka</name>
    <dbReference type="NCBI Taxonomy" id="5098"/>
    <lineage>
        <taxon>Eukaryota</taxon>
        <taxon>Fungi</taxon>
        <taxon>Dikarya</taxon>
        <taxon>Ascomycota</taxon>
        <taxon>Pezizomycotina</taxon>
        <taxon>Eurotiomycetes</taxon>
        <taxon>Eurotiomycetidae</taxon>
        <taxon>Eurotiales</taxon>
        <taxon>Aspergillaceae</taxon>
        <taxon>Monascus</taxon>
    </lineage>
</organism>
<dbReference type="EMBL" id="VIFY01000032">
    <property type="protein sequence ID" value="TQB74388.1"/>
    <property type="molecule type" value="Genomic_DNA"/>
</dbReference>
<accession>A0A507QX74</accession>